<protein>
    <recommendedName>
        <fullName evidence="1">Phasin domain-containing protein</fullName>
    </recommendedName>
</protein>
<keyword evidence="3" id="KW-1185">Reference proteome</keyword>
<dbReference type="InterPro" id="IPR010127">
    <property type="entry name" value="Phasin_subfam-1"/>
</dbReference>
<reference evidence="2 3" key="1">
    <citation type="submission" date="2024-09" db="EMBL/GenBank/DDBJ databases">
        <title>Draft genome sequence of Candidatus Magnetaquicoccaceae bacterium FCR-1.</title>
        <authorList>
            <person name="Shimoshige H."/>
            <person name="Shimamura S."/>
            <person name="Taoka A."/>
            <person name="Kobayashi H."/>
            <person name="Maekawa T."/>
        </authorList>
    </citation>
    <scope>NUCLEOTIDE SEQUENCE [LARGE SCALE GENOMIC DNA]</scope>
    <source>
        <strain evidence="2 3">FCR-1</strain>
    </source>
</reference>
<proteinExistence type="predicted"/>
<organism evidence="2 3">
    <name type="scientific">Candidatus Magnetaquiglobus chichijimensis</name>
    <dbReference type="NCBI Taxonomy" id="3141448"/>
    <lineage>
        <taxon>Bacteria</taxon>
        <taxon>Pseudomonadati</taxon>
        <taxon>Pseudomonadota</taxon>
        <taxon>Magnetococcia</taxon>
        <taxon>Magnetococcales</taxon>
        <taxon>Candidatus Magnetaquicoccaceae</taxon>
        <taxon>Candidatus Magnetaquiglobus</taxon>
    </lineage>
</organism>
<dbReference type="RefSeq" id="WP_420906239.1">
    <property type="nucleotide sequence ID" value="NZ_BAAFGK010000005.1"/>
</dbReference>
<name>A0ABQ0CC92_9PROT</name>
<accession>A0ABQ0CC92</accession>
<comment type="caution">
    <text evidence="2">The sequence shown here is derived from an EMBL/GenBank/DDBJ whole genome shotgun (WGS) entry which is preliminary data.</text>
</comment>
<gene>
    <name evidence="2" type="ORF">SIID45300_02869</name>
</gene>
<dbReference type="EMBL" id="BAAFGK010000005">
    <property type="protein sequence ID" value="GAB0058518.1"/>
    <property type="molecule type" value="Genomic_DNA"/>
</dbReference>
<evidence type="ECO:0000313" key="2">
    <source>
        <dbReference type="EMBL" id="GAB0058518.1"/>
    </source>
</evidence>
<dbReference type="Pfam" id="PF09361">
    <property type="entry name" value="Phasin_2"/>
    <property type="match status" value="1"/>
</dbReference>
<evidence type="ECO:0000259" key="1">
    <source>
        <dbReference type="Pfam" id="PF09361"/>
    </source>
</evidence>
<sequence length="119" mass="13228">MDNNKVAERMTELTKRMMDSISDLQKINDRTVQELTKQQLEAAEGFITAGARQLKDLSSAKTIQEAVSTQADIATNLGKMMVENAKRTMDVLTQGQSELKDLIEKNITKLVEEAKAGLE</sequence>
<feature type="domain" description="Phasin" evidence="1">
    <location>
        <begin position="8"/>
        <end position="107"/>
    </location>
</feature>
<dbReference type="NCBIfam" id="TIGR01841">
    <property type="entry name" value="phasin"/>
    <property type="match status" value="1"/>
</dbReference>
<evidence type="ECO:0000313" key="3">
    <source>
        <dbReference type="Proteomes" id="UP001628193"/>
    </source>
</evidence>
<dbReference type="Proteomes" id="UP001628193">
    <property type="component" value="Unassembled WGS sequence"/>
</dbReference>
<dbReference type="InterPro" id="IPR018968">
    <property type="entry name" value="Phasin"/>
</dbReference>